<dbReference type="GO" id="GO:0005634">
    <property type="term" value="C:nucleus"/>
    <property type="evidence" value="ECO:0007669"/>
    <property type="project" value="UniProtKB-SubCell"/>
</dbReference>
<evidence type="ECO:0000259" key="12">
    <source>
        <dbReference type="PROSITE" id="PS50157"/>
    </source>
</evidence>
<feature type="coiled-coil region" evidence="10">
    <location>
        <begin position="309"/>
        <end position="340"/>
    </location>
</feature>
<dbReference type="InterPro" id="IPR013087">
    <property type="entry name" value="Znf_C2H2_type"/>
</dbReference>
<evidence type="ECO:0000256" key="11">
    <source>
        <dbReference type="SAM" id="MobiDB-lite"/>
    </source>
</evidence>
<keyword evidence="10" id="KW-0175">Coiled coil</keyword>
<dbReference type="InterPro" id="IPR036236">
    <property type="entry name" value="Znf_C2H2_sf"/>
</dbReference>
<evidence type="ECO:0000313" key="13">
    <source>
        <dbReference type="EMBL" id="KAJ7033158.1"/>
    </source>
</evidence>
<evidence type="ECO:0000256" key="6">
    <source>
        <dbReference type="ARBA" id="ARBA00023015"/>
    </source>
</evidence>
<keyword evidence="14" id="KW-1185">Reference proteome</keyword>
<accession>A0AAD6WZD8</accession>
<feature type="domain" description="C2H2-type" evidence="12">
    <location>
        <begin position="103"/>
        <end position="130"/>
    </location>
</feature>
<evidence type="ECO:0000256" key="9">
    <source>
        <dbReference type="PROSITE-ProRule" id="PRU00042"/>
    </source>
</evidence>
<gene>
    <name evidence="13" type="ORF">C8F04DRAFT_1221742</name>
</gene>
<keyword evidence="5" id="KW-0862">Zinc</keyword>
<organism evidence="13 14">
    <name type="scientific">Mycena alexandri</name>
    <dbReference type="NCBI Taxonomy" id="1745969"/>
    <lineage>
        <taxon>Eukaryota</taxon>
        <taxon>Fungi</taxon>
        <taxon>Dikarya</taxon>
        <taxon>Basidiomycota</taxon>
        <taxon>Agaricomycotina</taxon>
        <taxon>Agaricomycetes</taxon>
        <taxon>Agaricomycetidae</taxon>
        <taxon>Agaricales</taxon>
        <taxon>Marasmiineae</taxon>
        <taxon>Mycenaceae</taxon>
        <taxon>Mycena</taxon>
    </lineage>
</organism>
<evidence type="ECO:0000256" key="8">
    <source>
        <dbReference type="ARBA" id="ARBA00023242"/>
    </source>
</evidence>
<name>A0AAD6WZD8_9AGAR</name>
<comment type="caution">
    <text evidence="13">The sequence shown here is derived from an EMBL/GenBank/DDBJ whole genome shotgun (WGS) entry which is preliminary data.</text>
</comment>
<dbReference type="SMART" id="SM00355">
    <property type="entry name" value="ZnF_C2H2"/>
    <property type="match status" value="3"/>
</dbReference>
<dbReference type="FunFam" id="3.30.160.60:FF:000032">
    <property type="entry name" value="Krueppel-like factor 4"/>
    <property type="match status" value="1"/>
</dbReference>
<feature type="compositionally biased region" description="Basic and acidic residues" evidence="11">
    <location>
        <begin position="233"/>
        <end position="242"/>
    </location>
</feature>
<evidence type="ECO:0000256" key="5">
    <source>
        <dbReference type="ARBA" id="ARBA00022833"/>
    </source>
</evidence>
<reference evidence="13" key="1">
    <citation type="submission" date="2023-03" db="EMBL/GenBank/DDBJ databases">
        <title>Massive genome expansion in bonnet fungi (Mycena s.s.) driven by repeated elements and novel gene families across ecological guilds.</title>
        <authorList>
            <consortium name="Lawrence Berkeley National Laboratory"/>
            <person name="Harder C.B."/>
            <person name="Miyauchi S."/>
            <person name="Viragh M."/>
            <person name="Kuo A."/>
            <person name="Thoen E."/>
            <person name="Andreopoulos B."/>
            <person name="Lu D."/>
            <person name="Skrede I."/>
            <person name="Drula E."/>
            <person name="Henrissat B."/>
            <person name="Morin E."/>
            <person name="Kohler A."/>
            <person name="Barry K."/>
            <person name="LaButti K."/>
            <person name="Morin E."/>
            <person name="Salamov A."/>
            <person name="Lipzen A."/>
            <person name="Mereny Z."/>
            <person name="Hegedus B."/>
            <person name="Baldrian P."/>
            <person name="Stursova M."/>
            <person name="Weitz H."/>
            <person name="Taylor A."/>
            <person name="Grigoriev I.V."/>
            <person name="Nagy L.G."/>
            <person name="Martin F."/>
            <person name="Kauserud H."/>
        </authorList>
    </citation>
    <scope>NUCLEOTIDE SEQUENCE</scope>
    <source>
        <strain evidence="13">CBHHK200</strain>
    </source>
</reference>
<dbReference type="Pfam" id="PF23561">
    <property type="entry name" value="zf-C2H2_15"/>
    <property type="match status" value="1"/>
</dbReference>
<dbReference type="Gene3D" id="3.30.160.60">
    <property type="entry name" value="Classic Zinc Finger"/>
    <property type="match status" value="3"/>
</dbReference>
<dbReference type="PANTHER" id="PTHR45718:SF4">
    <property type="entry name" value="TRANSCRIPTIONAL ACTIVATOR CUBITUS INTERRUPTUS"/>
    <property type="match status" value="1"/>
</dbReference>
<evidence type="ECO:0000256" key="10">
    <source>
        <dbReference type="SAM" id="Coils"/>
    </source>
</evidence>
<dbReference type="InterPro" id="IPR056436">
    <property type="entry name" value="Znf-C2H2_ZIC1-5/GLI1-3-like"/>
</dbReference>
<evidence type="ECO:0000256" key="2">
    <source>
        <dbReference type="ARBA" id="ARBA00022723"/>
    </source>
</evidence>
<evidence type="ECO:0000256" key="4">
    <source>
        <dbReference type="ARBA" id="ARBA00022771"/>
    </source>
</evidence>
<evidence type="ECO:0000256" key="7">
    <source>
        <dbReference type="ARBA" id="ARBA00023163"/>
    </source>
</evidence>
<dbReference type="Proteomes" id="UP001218188">
    <property type="component" value="Unassembled WGS sequence"/>
</dbReference>
<dbReference type="GO" id="GO:0008270">
    <property type="term" value="F:zinc ion binding"/>
    <property type="evidence" value="ECO:0007669"/>
    <property type="project" value="UniProtKB-KW"/>
</dbReference>
<dbReference type="PROSITE" id="PS50157">
    <property type="entry name" value="ZINC_FINGER_C2H2_2"/>
    <property type="match status" value="2"/>
</dbReference>
<keyword evidence="8" id="KW-0539">Nucleus</keyword>
<keyword evidence="4 9" id="KW-0863">Zinc-finger</keyword>
<keyword evidence="3" id="KW-0677">Repeat</keyword>
<sequence>MTGTPDGTGSRSRSFESEPPSRSRSFSPDVGYAGYEDTSDSSLPNAEPQPMSHYHILRESAPDSVTCQWVHCGLVYTHLPTLVEHIHSAHIGMNKSLYACEWTSCSRRGHVQTSRFSLVTHMRAHTGERPFTCTQPQCDKSFVRSDTLAKHMRLQHGDVYVAPPLVGRNRKRKRLTADAPADADEHNLHHSYAAPPAPESGSFSTFKVEPAQWAVLEARDFEVSVEPLPRVQPPEERQEEAPRSPPVSPMSPSVQMWAPPSPGDEDEEASLEELPPHLRSQYLPHHGTVLGRPLAMVAYLLVKAKHRYAAQLRAQLREELRDARAELRRQEEDKERILDRVLRGYFGPEAEKFIEPVPVPLSMLNAVAPIAVSNHSRASSVAQLANGQHWTRPEVP</sequence>
<evidence type="ECO:0000313" key="14">
    <source>
        <dbReference type="Proteomes" id="UP001218188"/>
    </source>
</evidence>
<proteinExistence type="predicted"/>
<dbReference type="PROSITE" id="PS00028">
    <property type="entry name" value="ZINC_FINGER_C2H2_1"/>
    <property type="match status" value="2"/>
</dbReference>
<feature type="domain" description="C2H2-type" evidence="12">
    <location>
        <begin position="131"/>
        <end position="156"/>
    </location>
</feature>
<dbReference type="GO" id="GO:0000981">
    <property type="term" value="F:DNA-binding transcription factor activity, RNA polymerase II-specific"/>
    <property type="evidence" value="ECO:0007669"/>
    <property type="project" value="TreeGrafter"/>
</dbReference>
<protein>
    <recommendedName>
        <fullName evidence="12">C2H2-type domain-containing protein</fullName>
    </recommendedName>
</protein>
<evidence type="ECO:0000256" key="3">
    <source>
        <dbReference type="ARBA" id="ARBA00022737"/>
    </source>
</evidence>
<feature type="region of interest" description="Disordered" evidence="11">
    <location>
        <begin position="1"/>
        <end position="49"/>
    </location>
</feature>
<feature type="region of interest" description="Disordered" evidence="11">
    <location>
        <begin position="170"/>
        <end position="203"/>
    </location>
</feature>
<keyword evidence="2" id="KW-0479">Metal-binding</keyword>
<dbReference type="AlphaFoldDB" id="A0AAD6WZD8"/>
<dbReference type="PANTHER" id="PTHR45718">
    <property type="entry name" value="TRANSCRIPTIONAL ACTIVATOR CUBITUS INTERRUPTUS"/>
    <property type="match status" value="1"/>
</dbReference>
<feature type="region of interest" description="Disordered" evidence="11">
    <location>
        <begin position="226"/>
        <end position="271"/>
    </location>
</feature>
<dbReference type="GO" id="GO:0000978">
    <property type="term" value="F:RNA polymerase II cis-regulatory region sequence-specific DNA binding"/>
    <property type="evidence" value="ECO:0007669"/>
    <property type="project" value="TreeGrafter"/>
</dbReference>
<dbReference type="EMBL" id="JARJCM010000067">
    <property type="protein sequence ID" value="KAJ7033158.1"/>
    <property type="molecule type" value="Genomic_DNA"/>
</dbReference>
<evidence type="ECO:0000256" key="1">
    <source>
        <dbReference type="ARBA" id="ARBA00004123"/>
    </source>
</evidence>
<dbReference type="InterPro" id="IPR043359">
    <property type="entry name" value="GLI-like"/>
</dbReference>
<dbReference type="Pfam" id="PF00096">
    <property type="entry name" value="zf-C2H2"/>
    <property type="match status" value="1"/>
</dbReference>
<keyword evidence="6" id="KW-0805">Transcription regulation</keyword>
<comment type="subcellular location">
    <subcellularLocation>
        <location evidence="1">Nucleus</location>
    </subcellularLocation>
</comment>
<dbReference type="SUPFAM" id="SSF57667">
    <property type="entry name" value="beta-beta-alpha zinc fingers"/>
    <property type="match status" value="2"/>
</dbReference>
<keyword evidence="7" id="KW-0804">Transcription</keyword>